<name>A0ABU4HSM3_9ACTN</name>
<comment type="similarity">
    <text evidence="1">Belongs to the ATP-dependent AMP-binding enzyme family.</text>
</comment>
<reference evidence="7 8" key="2">
    <citation type="submission" date="2023-10" db="EMBL/GenBank/DDBJ databases">
        <authorList>
            <person name="Han X.F."/>
        </authorList>
    </citation>
    <scope>NUCLEOTIDE SEQUENCE [LARGE SCALE GENOMIC DNA]</scope>
    <source>
        <strain evidence="7 8">KCTC 39840</strain>
    </source>
</reference>
<evidence type="ECO:0000313" key="8">
    <source>
        <dbReference type="Proteomes" id="UP001284601"/>
    </source>
</evidence>
<dbReference type="InterPro" id="IPR045851">
    <property type="entry name" value="AMP-bd_C_sf"/>
</dbReference>
<dbReference type="InterPro" id="IPR020845">
    <property type="entry name" value="AMP-binding_CS"/>
</dbReference>
<keyword evidence="3" id="KW-0547">Nucleotide-binding</keyword>
<dbReference type="NCBIfam" id="NF004808">
    <property type="entry name" value="PRK06155.1"/>
    <property type="match status" value="1"/>
</dbReference>
<dbReference type="EMBL" id="JAWSTH010000052">
    <property type="protein sequence ID" value="MDW5596328.1"/>
    <property type="molecule type" value="Genomic_DNA"/>
</dbReference>
<dbReference type="PANTHER" id="PTHR43107:SF15">
    <property type="entry name" value="FATTY ACID TRANSPORT PROTEIN 3, ISOFORM A"/>
    <property type="match status" value="1"/>
</dbReference>
<dbReference type="Proteomes" id="UP001284601">
    <property type="component" value="Unassembled WGS sequence"/>
</dbReference>
<keyword evidence="8" id="KW-1185">Reference proteome</keyword>
<dbReference type="InterPro" id="IPR042099">
    <property type="entry name" value="ANL_N_sf"/>
</dbReference>
<proteinExistence type="inferred from homology"/>
<dbReference type="Pfam" id="PF00501">
    <property type="entry name" value="AMP-binding"/>
    <property type="match status" value="1"/>
</dbReference>
<keyword evidence="2 7" id="KW-0436">Ligase</keyword>
<dbReference type="Pfam" id="PF13193">
    <property type="entry name" value="AMP-binding_C"/>
    <property type="match status" value="1"/>
</dbReference>
<comment type="caution">
    <text evidence="7">The sequence shown here is derived from an EMBL/GenBank/DDBJ whole genome shotgun (WGS) entry which is preliminary data.</text>
</comment>
<feature type="domain" description="AMP-binding enzyme C-terminal" evidence="6">
    <location>
        <begin position="434"/>
        <end position="509"/>
    </location>
</feature>
<evidence type="ECO:0000256" key="1">
    <source>
        <dbReference type="ARBA" id="ARBA00006432"/>
    </source>
</evidence>
<organism evidence="7 8">
    <name type="scientific">Conexibacter stalactiti</name>
    <dbReference type="NCBI Taxonomy" id="1940611"/>
    <lineage>
        <taxon>Bacteria</taxon>
        <taxon>Bacillati</taxon>
        <taxon>Actinomycetota</taxon>
        <taxon>Thermoleophilia</taxon>
        <taxon>Solirubrobacterales</taxon>
        <taxon>Conexibacteraceae</taxon>
        <taxon>Conexibacter</taxon>
    </lineage>
</organism>
<evidence type="ECO:0000256" key="4">
    <source>
        <dbReference type="ARBA" id="ARBA00022840"/>
    </source>
</evidence>
<dbReference type="PROSITE" id="PS00455">
    <property type="entry name" value="AMP_BINDING"/>
    <property type="match status" value="1"/>
</dbReference>
<evidence type="ECO:0000313" key="7">
    <source>
        <dbReference type="EMBL" id="MDW5596328.1"/>
    </source>
</evidence>
<evidence type="ECO:0000259" key="5">
    <source>
        <dbReference type="Pfam" id="PF00501"/>
    </source>
</evidence>
<evidence type="ECO:0000256" key="3">
    <source>
        <dbReference type="ARBA" id="ARBA00022741"/>
    </source>
</evidence>
<dbReference type="Gene3D" id="3.40.50.12780">
    <property type="entry name" value="N-terminal domain of ligase-like"/>
    <property type="match status" value="1"/>
</dbReference>
<gene>
    <name evidence="7" type="ORF">R7226_18415</name>
</gene>
<dbReference type="InterPro" id="IPR025110">
    <property type="entry name" value="AMP-bd_C"/>
</dbReference>
<reference evidence="8" key="1">
    <citation type="submission" date="2023-07" db="EMBL/GenBank/DDBJ databases">
        <title>Conexibacter stalactiti sp. nov., isolated from stalactites in a lava cave and emended description of the genus Conexibacter.</title>
        <authorList>
            <person name="Lee S.D."/>
        </authorList>
    </citation>
    <scope>NUCLEOTIDE SEQUENCE [LARGE SCALE GENOMIC DNA]</scope>
    <source>
        <strain evidence="8">KCTC 39840</strain>
    </source>
</reference>
<sequence length="540" mass="58291">MDGLRPSPLRGLPAVEQTLPRLLDRQAATYGDKPLLRFGELERSFAQVRDAAAVAAGTLAAAGVGRGERVALMCENRIELLDYVLGCAWLGAVAVPLNTALRGVQLEHQLVNSGARVLAVDSVLVEVLEVVPAPATLDAVWALDGVPASASALPDGYRVLGPPSPAAPVPAFDAGPGETAAILYTSGTTGPAKGVQCPQAQFYWWGVLMGEQLELSEDDVLYTNLPLFHTNALNAFVQALVAGATYHLGPRFSASRFWQRVADAGATVTYLLGAMVNILASRAPGPEDRAHGVRVALAPGTPAGLFDPFRERFGVQLIEAYGSTETNAPIGVAPGEQRAGWMGRVRTGFHARVVDEHDEEVPDGVAGELVLRHDPPFAFATGYFGMDEKTVEAWRNLWFHTGDRVLRDEDGWFRFMDRLKDAIRRRGENISAFEVEQVLLQHASVSAVAVFPVASELAEDEVACAIVLEEGVVGDPVELIRHCEPRLAYFAIPRYLRFVAELPLTTNGKVRKAVLRESGVVEGDWDREAAGVRLRRLGKA</sequence>
<dbReference type="RefSeq" id="WP_318598710.1">
    <property type="nucleotide sequence ID" value="NZ_JAWSTH010000052.1"/>
</dbReference>
<dbReference type="SUPFAM" id="SSF56801">
    <property type="entry name" value="Acetyl-CoA synthetase-like"/>
    <property type="match status" value="1"/>
</dbReference>
<feature type="domain" description="AMP-dependent synthetase/ligase" evidence="5">
    <location>
        <begin position="23"/>
        <end position="383"/>
    </location>
</feature>
<evidence type="ECO:0000259" key="6">
    <source>
        <dbReference type="Pfam" id="PF13193"/>
    </source>
</evidence>
<dbReference type="InterPro" id="IPR000873">
    <property type="entry name" value="AMP-dep_synth/lig_dom"/>
</dbReference>
<dbReference type="GO" id="GO:0016874">
    <property type="term" value="F:ligase activity"/>
    <property type="evidence" value="ECO:0007669"/>
    <property type="project" value="UniProtKB-KW"/>
</dbReference>
<dbReference type="PANTHER" id="PTHR43107">
    <property type="entry name" value="LONG-CHAIN FATTY ACID TRANSPORT PROTEIN"/>
    <property type="match status" value="1"/>
</dbReference>
<accession>A0ABU4HSM3</accession>
<protein>
    <submittedName>
        <fullName evidence="7">ATP-dependent acyl-CoA ligase</fullName>
    </submittedName>
</protein>
<dbReference type="Gene3D" id="3.30.300.30">
    <property type="match status" value="1"/>
</dbReference>
<keyword evidence="4" id="KW-0067">ATP-binding</keyword>
<evidence type="ECO:0000256" key="2">
    <source>
        <dbReference type="ARBA" id="ARBA00022598"/>
    </source>
</evidence>